<evidence type="ECO:0000313" key="5">
    <source>
        <dbReference type="EMBL" id="APO70396.1"/>
    </source>
</evidence>
<evidence type="ECO:0000313" key="6">
    <source>
        <dbReference type="Proteomes" id="UP000184749"/>
    </source>
</evidence>
<dbReference type="SUPFAM" id="SSF53850">
    <property type="entry name" value="Periplasmic binding protein-like II"/>
    <property type="match status" value="1"/>
</dbReference>
<dbReference type="PANTHER" id="PTHR35936:SF17">
    <property type="entry name" value="ARGININE-BINDING EXTRACELLULAR PROTEIN ARTP"/>
    <property type="match status" value="1"/>
</dbReference>
<dbReference type="InterPro" id="IPR001638">
    <property type="entry name" value="Solute-binding_3/MltF_N"/>
</dbReference>
<dbReference type="PANTHER" id="PTHR35936">
    <property type="entry name" value="MEMBRANE-BOUND LYTIC MUREIN TRANSGLYCOSYLASE F"/>
    <property type="match status" value="1"/>
</dbReference>
<dbReference type="CDD" id="cd01002">
    <property type="entry name" value="PBP2_Ehub_like"/>
    <property type="match status" value="1"/>
</dbReference>
<dbReference type="RefSeq" id="WP_074070894.1">
    <property type="nucleotide sequence ID" value="NZ_CP017104.1"/>
</dbReference>
<comment type="subcellular location">
    <subcellularLocation>
        <location evidence="1">Periplasm</location>
    </subcellularLocation>
</comment>
<dbReference type="EMBL" id="CP017104">
    <property type="protein sequence ID" value="APO70396.1"/>
    <property type="molecule type" value="Genomic_DNA"/>
</dbReference>
<name>A0A1L5NR66_9HYPH</name>
<keyword evidence="5" id="KW-0614">Plasmid</keyword>
<dbReference type="GO" id="GO:0042597">
    <property type="term" value="C:periplasmic space"/>
    <property type="evidence" value="ECO:0007669"/>
    <property type="project" value="UniProtKB-SubCell"/>
</dbReference>
<dbReference type="NCBIfam" id="TIGR02995">
    <property type="entry name" value="ectoine_ehuB"/>
    <property type="match status" value="1"/>
</dbReference>
<dbReference type="GO" id="GO:0033294">
    <property type="term" value="F:ectoine binding"/>
    <property type="evidence" value="ECO:0007669"/>
    <property type="project" value="InterPro"/>
</dbReference>
<sequence length="309" mass="33552">MIRFNCKCERTVERYRTTKDRSRHFVASAALATIAAAMGIVMSAKTADAVTLEEVKARGYITIAIANEIPGSYTDANGEVKGSEAEVARRVLEKMGIKGENIQWVVTTFSSLIPGLQAKRFDMTAAAMAIRPERCQKVIYSEPSSSYGEGLLVIKGNPKSLHSYEDVAKQGTVAIMAGADQLNMMQALGMPEDRIITIAANADAISAIATGRADAYAAADTTAADLAKKNDKVEAASPFTDPVIDGKTQRSWGSFNFNKDSTDLRDKFNEALLEFRKTDEFKQILLEYGSTPEAIAAIPDKTTRELCSQ</sequence>
<dbReference type="SMART" id="SM00062">
    <property type="entry name" value="PBPb"/>
    <property type="match status" value="1"/>
</dbReference>
<evidence type="ECO:0000259" key="4">
    <source>
        <dbReference type="SMART" id="SM00062"/>
    </source>
</evidence>
<reference evidence="5 6" key="1">
    <citation type="submission" date="2016-09" db="EMBL/GenBank/DDBJ databases">
        <title>The complete genome sequences of Rhizobium gallicum, symbiovars gallicum and phaseoli, symbionts associated to common bean (Phaseolus vulgaris).</title>
        <authorList>
            <person name="Bustos P."/>
            <person name="Santamaria R.I."/>
            <person name="Perez-Carrascal O.M."/>
            <person name="Juarez S."/>
            <person name="Lozano L."/>
            <person name="Martinez-Flores I."/>
            <person name="Martinez-Romero E."/>
            <person name="Cevallos M."/>
            <person name="Romero D."/>
            <person name="Davila G."/>
            <person name="Gonzalez V."/>
        </authorList>
    </citation>
    <scope>NUCLEOTIDE SEQUENCE [LARGE SCALE GENOMIC DNA]</scope>
    <source>
        <strain evidence="5 6">IE4872</strain>
        <plasmid evidence="6">prgalie4872c</plasmid>
    </source>
</reference>
<evidence type="ECO:0000256" key="2">
    <source>
        <dbReference type="ARBA" id="ARBA00022729"/>
    </source>
</evidence>
<dbReference type="InterPro" id="IPR014337">
    <property type="entry name" value="Ectoine_EhuB"/>
</dbReference>
<dbReference type="Pfam" id="PF00497">
    <property type="entry name" value="SBP_bac_3"/>
    <property type="match status" value="1"/>
</dbReference>
<keyword evidence="3" id="KW-0472">Membrane</keyword>
<gene>
    <name evidence="5" type="primary">ehuB-3</name>
    <name evidence="5" type="ORF">IE4872_PC00379</name>
</gene>
<dbReference type="OrthoDB" id="9768183at2"/>
<evidence type="ECO:0000256" key="3">
    <source>
        <dbReference type="SAM" id="Phobius"/>
    </source>
</evidence>
<dbReference type="Gene3D" id="3.40.190.10">
    <property type="entry name" value="Periplasmic binding protein-like II"/>
    <property type="match status" value="2"/>
</dbReference>
<keyword evidence="2" id="KW-0732">Signal</keyword>
<geneLocation type="plasmid" evidence="6">
    <name>prgalie4872c</name>
</geneLocation>
<keyword evidence="3" id="KW-0812">Transmembrane</keyword>
<keyword evidence="3" id="KW-1133">Transmembrane helix</keyword>
<accession>A0A1L5NR66</accession>
<proteinExistence type="predicted"/>
<evidence type="ECO:0000256" key="1">
    <source>
        <dbReference type="ARBA" id="ARBA00004418"/>
    </source>
</evidence>
<dbReference type="Proteomes" id="UP000184749">
    <property type="component" value="Plasmid pRgalIE4872c"/>
</dbReference>
<dbReference type="AlphaFoldDB" id="A0A1L5NR66"/>
<feature type="domain" description="Solute-binding protein family 3/N-terminal" evidence="4">
    <location>
        <begin position="60"/>
        <end position="292"/>
    </location>
</feature>
<organism evidence="5 6">
    <name type="scientific">Rhizobium gallicum</name>
    <dbReference type="NCBI Taxonomy" id="56730"/>
    <lineage>
        <taxon>Bacteria</taxon>
        <taxon>Pseudomonadati</taxon>
        <taxon>Pseudomonadota</taxon>
        <taxon>Alphaproteobacteria</taxon>
        <taxon>Hyphomicrobiales</taxon>
        <taxon>Rhizobiaceae</taxon>
        <taxon>Rhizobium/Agrobacterium group</taxon>
        <taxon>Rhizobium</taxon>
    </lineage>
</organism>
<protein>
    <submittedName>
        <fullName evidence="5">Ectoine/hydroxyectoine ABC transporter substrate-binding protein EhuB 3</fullName>
    </submittedName>
</protein>
<feature type="transmembrane region" description="Helical" evidence="3">
    <location>
        <begin position="24"/>
        <end position="44"/>
    </location>
</feature>
<dbReference type="GO" id="GO:0051470">
    <property type="term" value="P:ectoine transmembrane transport"/>
    <property type="evidence" value="ECO:0007669"/>
    <property type="project" value="InterPro"/>
</dbReference>